<evidence type="ECO:0000313" key="1">
    <source>
        <dbReference type="EMBL" id="KAL3398162.1"/>
    </source>
</evidence>
<sequence>MSLTKDDFTSNEFLSPPYLNLEDETIEIVGYIMKTSNNSSSTQGKQYHKVVVSNGVGKEIQVIAWEKLTNKISALQMGQICLIGPLKAIKANPRYNSGNVDFQLLIKENTIVQTFGYHHNEGSNADELEEVSIPEAYSLLDKIIKVQGIIRTLPREHKNRGYDCVIGAITDCDYKLEFKLSFGKLTLPLKMGQSVIMKGTMAKVTHGPPNLMIREEMDIEILETPIVSFVDIMKGFRSKK</sequence>
<dbReference type="Proteomes" id="UP001627154">
    <property type="component" value="Unassembled WGS sequence"/>
</dbReference>
<organism evidence="1 2">
    <name type="scientific">Trichogramma kaykai</name>
    <dbReference type="NCBI Taxonomy" id="54128"/>
    <lineage>
        <taxon>Eukaryota</taxon>
        <taxon>Metazoa</taxon>
        <taxon>Ecdysozoa</taxon>
        <taxon>Arthropoda</taxon>
        <taxon>Hexapoda</taxon>
        <taxon>Insecta</taxon>
        <taxon>Pterygota</taxon>
        <taxon>Neoptera</taxon>
        <taxon>Endopterygota</taxon>
        <taxon>Hymenoptera</taxon>
        <taxon>Apocrita</taxon>
        <taxon>Proctotrupomorpha</taxon>
        <taxon>Chalcidoidea</taxon>
        <taxon>Trichogrammatidae</taxon>
        <taxon>Trichogramma</taxon>
    </lineage>
</organism>
<accession>A0ABD2WYX7</accession>
<protein>
    <recommendedName>
        <fullName evidence="3">OB domain-containing protein</fullName>
    </recommendedName>
</protein>
<gene>
    <name evidence="1" type="ORF">TKK_008369</name>
</gene>
<evidence type="ECO:0000313" key="2">
    <source>
        <dbReference type="Proteomes" id="UP001627154"/>
    </source>
</evidence>
<dbReference type="InterPro" id="IPR012340">
    <property type="entry name" value="NA-bd_OB-fold"/>
</dbReference>
<dbReference type="Gene3D" id="2.40.50.140">
    <property type="entry name" value="Nucleic acid-binding proteins"/>
    <property type="match status" value="1"/>
</dbReference>
<keyword evidence="2" id="KW-1185">Reference proteome</keyword>
<dbReference type="EMBL" id="JBJJXI010000060">
    <property type="protein sequence ID" value="KAL3398162.1"/>
    <property type="molecule type" value="Genomic_DNA"/>
</dbReference>
<name>A0ABD2WYX7_9HYME</name>
<comment type="caution">
    <text evidence="1">The sequence shown here is derived from an EMBL/GenBank/DDBJ whole genome shotgun (WGS) entry which is preliminary data.</text>
</comment>
<evidence type="ECO:0008006" key="3">
    <source>
        <dbReference type="Google" id="ProtNLM"/>
    </source>
</evidence>
<dbReference type="AlphaFoldDB" id="A0ABD2WYX7"/>
<proteinExistence type="predicted"/>
<reference evidence="1 2" key="1">
    <citation type="journal article" date="2024" name="bioRxiv">
        <title>A reference genome for Trichogramma kaykai: A tiny desert-dwelling parasitoid wasp with competing sex-ratio distorters.</title>
        <authorList>
            <person name="Culotta J."/>
            <person name="Lindsey A.R."/>
        </authorList>
    </citation>
    <scope>NUCLEOTIDE SEQUENCE [LARGE SCALE GENOMIC DNA]</scope>
    <source>
        <strain evidence="1 2">KSX58</strain>
    </source>
</reference>